<organism evidence="2 3">
    <name type="scientific">Acetilactobacillus jinshanensis</name>
    <dbReference type="NCBI Taxonomy" id="1720083"/>
    <lineage>
        <taxon>Bacteria</taxon>
        <taxon>Bacillati</taxon>
        <taxon>Bacillota</taxon>
        <taxon>Bacilli</taxon>
        <taxon>Lactobacillales</taxon>
        <taxon>Lactobacillaceae</taxon>
        <taxon>Acetilactobacillus</taxon>
    </lineage>
</organism>
<evidence type="ECO:0000313" key="2">
    <source>
        <dbReference type="EMBL" id="QBP18379.1"/>
    </source>
</evidence>
<evidence type="ECO:0000313" key="3">
    <source>
        <dbReference type="Proteomes" id="UP000294321"/>
    </source>
</evidence>
<dbReference type="Proteomes" id="UP000294321">
    <property type="component" value="Chromosome"/>
</dbReference>
<dbReference type="RefSeq" id="WP_133441938.1">
    <property type="nucleotide sequence ID" value="NZ_CP034726.1"/>
</dbReference>
<keyword evidence="3" id="KW-1185">Reference proteome</keyword>
<dbReference type="EMBL" id="CP034726">
    <property type="protein sequence ID" value="QBP18379.1"/>
    <property type="molecule type" value="Genomic_DNA"/>
</dbReference>
<evidence type="ECO:0000259" key="1">
    <source>
        <dbReference type="Pfam" id="PF12146"/>
    </source>
</evidence>
<feature type="domain" description="Serine aminopeptidase S33" evidence="1">
    <location>
        <begin position="39"/>
        <end position="159"/>
    </location>
</feature>
<dbReference type="InterPro" id="IPR022742">
    <property type="entry name" value="Hydrolase_4"/>
</dbReference>
<proteinExistence type="predicted"/>
<dbReference type="Pfam" id="PF12146">
    <property type="entry name" value="Hydrolase_4"/>
    <property type="match status" value="1"/>
</dbReference>
<keyword evidence="2" id="KW-0378">Hydrolase</keyword>
<dbReference type="Gene3D" id="3.40.50.1820">
    <property type="entry name" value="alpha/beta hydrolase"/>
    <property type="match status" value="1"/>
</dbReference>
<dbReference type="PANTHER" id="PTHR43689:SF8">
    <property type="entry name" value="ALPHA_BETA-HYDROLASES SUPERFAMILY PROTEIN"/>
    <property type="match status" value="1"/>
</dbReference>
<dbReference type="OrthoDB" id="9780269at2"/>
<name>A0A4V1ALQ1_9LACO</name>
<dbReference type="SUPFAM" id="SSF53474">
    <property type="entry name" value="alpha/beta-Hydrolases"/>
    <property type="match status" value="1"/>
</dbReference>
<reference evidence="3" key="1">
    <citation type="submission" date="2018-12" db="EMBL/GenBank/DDBJ databases">
        <title>A new species of lactobacillus.</title>
        <authorList>
            <person name="Jian Y."/>
            <person name="Xin L."/>
            <person name="Hong Z.J."/>
            <person name="Ming L.Z."/>
            <person name="Hong X.Z."/>
        </authorList>
    </citation>
    <scope>NUCLEOTIDE SEQUENCE [LARGE SCALE GENOMIC DNA]</scope>
    <source>
        <strain evidence="3">HSLZ-75</strain>
    </source>
</reference>
<dbReference type="InterPro" id="IPR029058">
    <property type="entry name" value="AB_hydrolase_fold"/>
</dbReference>
<dbReference type="PANTHER" id="PTHR43689">
    <property type="entry name" value="HYDROLASE"/>
    <property type="match status" value="1"/>
</dbReference>
<dbReference type="GO" id="GO:0016787">
    <property type="term" value="F:hydrolase activity"/>
    <property type="evidence" value="ECO:0007669"/>
    <property type="project" value="UniProtKB-KW"/>
</dbReference>
<dbReference type="AlphaFoldDB" id="A0A4V1ALQ1"/>
<gene>
    <name evidence="2" type="ORF">ELX58_04345</name>
</gene>
<accession>A0A4V1ALQ1</accession>
<protein>
    <submittedName>
        <fullName evidence="2">Alpha/beta fold hydrolase</fullName>
    </submittedName>
</protein>
<dbReference type="KEGG" id="lji:ELX58_04345"/>
<sequence>MLLRKFRIPASNSLTSWRGKPQVFHYQLSCEMYIPENVKPKGIIIVSHGYSATMESTFRYVNPLIKTGYAICLFDFGGYGSSRSRDFDELDASVLTEKVDLITVIKDMEKNFHPKRLILMGCSQGGLVSALVANDYPKLIDKMILFYPGFSIPDNMKSGHPILSYDGARIGARYVVDGQKLDPWKQIKNYHGPVLICHGTADYLVNFKYSQTAAKVYSNAKLVPIPHGDHCFYKHGFRQAMHEVDTFLK</sequence>